<sequence>MMQSVDGRSLTDQVSRLITQAIHDGTLAPATMYSIVQLADELGVSRSPVREALLRMAEAGIVRIERNRGFSIVRPLARDVVEIFAIRLALEVYAVGRVSRTANSGLASTLRDDLRAAHQRAAECDEEGFFRHDFNFHDHILEAAGNDRARNTVLRLRETMRILGPATTAAGRSLAAIEAEHEPIITGITDGNAAAAMQAMMEHLTHTGLLLTQHALRLERGTTAEGSTDDDSDDVAGALVIWHSLIG</sequence>
<dbReference type="SUPFAM" id="SSF48008">
    <property type="entry name" value="GntR ligand-binding domain-like"/>
    <property type="match status" value="1"/>
</dbReference>
<dbReference type="Proteomes" id="UP000298218">
    <property type="component" value="Unassembled WGS sequence"/>
</dbReference>
<dbReference type="CDD" id="cd07377">
    <property type="entry name" value="WHTH_GntR"/>
    <property type="match status" value="1"/>
</dbReference>
<dbReference type="SUPFAM" id="SSF46785">
    <property type="entry name" value="Winged helix' DNA-binding domain"/>
    <property type="match status" value="1"/>
</dbReference>
<dbReference type="SMART" id="SM00895">
    <property type="entry name" value="FCD"/>
    <property type="match status" value="1"/>
</dbReference>
<dbReference type="Gene3D" id="1.10.10.10">
    <property type="entry name" value="Winged helix-like DNA-binding domain superfamily/Winged helix DNA-binding domain"/>
    <property type="match status" value="1"/>
</dbReference>
<dbReference type="InterPro" id="IPR036390">
    <property type="entry name" value="WH_DNA-bd_sf"/>
</dbReference>
<evidence type="ECO:0000256" key="1">
    <source>
        <dbReference type="ARBA" id="ARBA00023015"/>
    </source>
</evidence>
<dbReference type="Pfam" id="PF07729">
    <property type="entry name" value="FCD"/>
    <property type="match status" value="1"/>
</dbReference>
<keyword evidence="5" id="KW-1185">Reference proteome</keyword>
<dbReference type="SMART" id="SM00345">
    <property type="entry name" value="HTH_GNTR"/>
    <property type="match status" value="1"/>
</dbReference>
<keyword evidence="3" id="KW-0804">Transcription</keyword>
<evidence type="ECO:0000256" key="2">
    <source>
        <dbReference type="ARBA" id="ARBA00023125"/>
    </source>
</evidence>
<name>A0A4Y8KQL7_9MICO</name>
<dbReference type="InterPro" id="IPR036388">
    <property type="entry name" value="WH-like_DNA-bd_sf"/>
</dbReference>
<dbReference type="OrthoDB" id="9816161at2"/>
<gene>
    <name evidence="4" type="ORF">E3T53_02895</name>
</gene>
<protein>
    <submittedName>
        <fullName evidence="4">GntR family transcriptional regulator</fullName>
    </submittedName>
</protein>
<dbReference type="PANTHER" id="PTHR43537:SF24">
    <property type="entry name" value="GLUCONATE OPERON TRANSCRIPTIONAL REPRESSOR"/>
    <property type="match status" value="1"/>
</dbReference>
<dbReference type="Gene3D" id="1.20.120.530">
    <property type="entry name" value="GntR ligand-binding domain-like"/>
    <property type="match status" value="1"/>
</dbReference>
<accession>A0A4Y8KQL7</accession>
<dbReference type="AlphaFoldDB" id="A0A4Y8KQL7"/>
<keyword evidence="1" id="KW-0805">Transcription regulation</keyword>
<dbReference type="EMBL" id="SOHQ01000008">
    <property type="protein sequence ID" value="TFD81425.1"/>
    <property type="molecule type" value="Genomic_DNA"/>
</dbReference>
<evidence type="ECO:0000313" key="5">
    <source>
        <dbReference type="Proteomes" id="UP000298218"/>
    </source>
</evidence>
<keyword evidence="2" id="KW-0238">DNA-binding</keyword>
<reference evidence="4 5" key="1">
    <citation type="submission" date="2019-03" db="EMBL/GenBank/DDBJ databases">
        <title>Genomics of glacier-inhabiting Cryobacterium strains.</title>
        <authorList>
            <person name="Liu Q."/>
            <person name="Xin Y.-H."/>
        </authorList>
    </citation>
    <scope>NUCLEOTIDE SEQUENCE [LARGE SCALE GENOMIC DNA]</scope>
    <source>
        <strain evidence="4 5">CGMCC 1.4292</strain>
    </source>
</reference>
<dbReference type="InterPro" id="IPR008920">
    <property type="entry name" value="TF_FadR/GntR_C"/>
</dbReference>
<dbReference type="Pfam" id="PF00392">
    <property type="entry name" value="GntR"/>
    <property type="match status" value="1"/>
</dbReference>
<proteinExistence type="predicted"/>
<dbReference type="PROSITE" id="PS50949">
    <property type="entry name" value="HTH_GNTR"/>
    <property type="match status" value="1"/>
</dbReference>
<evidence type="ECO:0000313" key="4">
    <source>
        <dbReference type="EMBL" id="TFD81425.1"/>
    </source>
</evidence>
<dbReference type="InterPro" id="IPR000524">
    <property type="entry name" value="Tscrpt_reg_HTH_GntR"/>
</dbReference>
<dbReference type="GO" id="GO:0003677">
    <property type="term" value="F:DNA binding"/>
    <property type="evidence" value="ECO:0007669"/>
    <property type="project" value="UniProtKB-KW"/>
</dbReference>
<evidence type="ECO:0000256" key="3">
    <source>
        <dbReference type="ARBA" id="ARBA00023163"/>
    </source>
</evidence>
<dbReference type="PANTHER" id="PTHR43537">
    <property type="entry name" value="TRANSCRIPTIONAL REGULATOR, GNTR FAMILY"/>
    <property type="match status" value="1"/>
</dbReference>
<dbReference type="InterPro" id="IPR011711">
    <property type="entry name" value="GntR_C"/>
</dbReference>
<comment type="caution">
    <text evidence="4">The sequence shown here is derived from an EMBL/GenBank/DDBJ whole genome shotgun (WGS) entry which is preliminary data.</text>
</comment>
<organism evidence="4 5">
    <name type="scientific">Cryobacterium psychrophilum</name>
    <dbReference type="NCBI Taxonomy" id="41988"/>
    <lineage>
        <taxon>Bacteria</taxon>
        <taxon>Bacillati</taxon>
        <taxon>Actinomycetota</taxon>
        <taxon>Actinomycetes</taxon>
        <taxon>Micrococcales</taxon>
        <taxon>Microbacteriaceae</taxon>
        <taxon>Cryobacterium</taxon>
    </lineage>
</organism>
<dbReference type="GO" id="GO:0003700">
    <property type="term" value="F:DNA-binding transcription factor activity"/>
    <property type="evidence" value="ECO:0007669"/>
    <property type="project" value="InterPro"/>
</dbReference>